<evidence type="ECO:0000313" key="2">
    <source>
        <dbReference type="EMBL" id="MDC5696671.1"/>
    </source>
</evidence>
<dbReference type="InterPro" id="IPR014710">
    <property type="entry name" value="RmlC-like_jellyroll"/>
</dbReference>
<dbReference type="Gene3D" id="2.60.120.10">
    <property type="entry name" value="Jelly Rolls"/>
    <property type="match status" value="2"/>
</dbReference>
<comment type="caution">
    <text evidence="2">The sequence shown here is derived from an EMBL/GenBank/DDBJ whole genome shotgun (WGS) entry which is preliminary data.</text>
</comment>
<dbReference type="SUPFAM" id="SSF51182">
    <property type="entry name" value="RmlC-like cupins"/>
    <property type="match status" value="1"/>
</dbReference>
<keyword evidence="3" id="KW-1185">Reference proteome</keyword>
<dbReference type="InterPro" id="IPR021120">
    <property type="entry name" value="KduI/IolB_isomerase"/>
</dbReference>
<proteinExistence type="predicted"/>
<dbReference type="GO" id="GO:0016853">
    <property type="term" value="F:isomerase activity"/>
    <property type="evidence" value="ECO:0007669"/>
    <property type="project" value="UniProtKB-KW"/>
</dbReference>
<dbReference type="PANTHER" id="PTHR39193">
    <property type="entry name" value="5-DEOXY-GLUCURONATE ISOMERASE"/>
    <property type="match status" value="1"/>
</dbReference>
<evidence type="ECO:0000313" key="3">
    <source>
        <dbReference type="Proteomes" id="UP001150259"/>
    </source>
</evidence>
<dbReference type="InterPro" id="IPR011051">
    <property type="entry name" value="RmlC_Cupin_sf"/>
</dbReference>
<sequence>MGRGREFVVVPLSGSVEVAIDGPAGPAEVRLAGRDSVFSGPTDVAYVPPDSTLAITGVGPGRTRVAVAFAVTARPGAPQSFRHVAMDDVPVERRGAGATAGEVRDLGVPGVLDADSIIVREVVTPAGCWSSWPPHKHDEERSGEETQLEEIYYFEVQPSGGGPSDSTTGMGFFRVHGTDERPIEVLAEVRSGDVVLVPHGWHGPAMAPPGYELYSLNVLAGPGPDRVWLARDEPEHAWLRDVFR</sequence>
<protein>
    <submittedName>
        <fullName evidence="2">5-deoxy-glucuronate isomerase</fullName>
    </submittedName>
</protein>
<dbReference type="EMBL" id="JAPFQL010000015">
    <property type="protein sequence ID" value="MDC5696671.1"/>
    <property type="molecule type" value="Genomic_DNA"/>
</dbReference>
<dbReference type="PIRSF" id="PIRSF036628">
    <property type="entry name" value="IolB"/>
    <property type="match status" value="1"/>
</dbReference>
<dbReference type="RefSeq" id="WP_272461247.1">
    <property type="nucleotide sequence ID" value="NZ_JAPFQL010000015.1"/>
</dbReference>
<dbReference type="InterPro" id="IPR024203">
    <property type="entry name" value="Deoxy-glucuronate_isom_IolB"/>
</dbReference>
<dbReference type="PANTHER" id="PTHR39193:SF1">
    <property type="entry name" value="5-DEOXY-GLUCURONATE ISOMERASE"/>
    <property type="match status" value="1"/>
</dbReference>
<dbReference type="Proteomes" id="UP001150259">
    <property type="component" value="Unassembled WGS sequence"/>
</dbReference>
<evidence type="ECO:0000256" key="1">
    <source>
        <dbReference type="ARBA" id="ARBA00023235"/>
    </source>
</evidence>
<accession>A0ABT5GFJ7</accession>
<gene>
    <name evidence="2" type="ORF">OO014_05335</name>
</gene>
<keyword evidence="1 2" id="KW-0413">Isomerase</keyword>
<dbReference type="Pfam" id="PF04962">
    <property type="entry name" value="KduI"/>
    <property type="match status" value="1"/>
</dbReference>
<organism evidence="2 3">
    <name type="scientific">Intrasporangium calvum</name>
    <dbReference type="NCBI Taxonomy" id="53358"/>
    <lineage>
        <taxon>Bacteria</taxon>
        <taxon>Bacillati</taxon>
        <taxon>Actinomycetota</taxon>
        <taxon>Actinomycetes</taxon>
        <taxon>Micrococcales</taxon>
        <taxon>Intrasporangiaceae</taxon>
        <taxon>Intrasporangium</taxon>
    </lineage>
</organism>
<reference evidence="2 3" key="1">
    <citation type="submission" date="2022-11" db="EMBL/GenBank/DDBJ databases">
        <title>Anaerobic phenanthrene biodegradation by a DNRA strain PheN6.</title>
        <authorList>
            <person name="Zhang Z."/>
        </authorList>
    </citation>
    <scope>NUCLEOTIDE SEQUENCE [LARGE SCALE GENOMIC DNA]</scope>
    <source>
        <strain evidence="2 3">PheN6</strain>
    </source>
</reference>
<name>A0ABT5GFJ7_9MICO</name>